<sequence>MRDPHSAIPEEATPALWRRYDNWRAERHLRFNARHAGRLRSWRTRRGARRLVLLQIVSLLVALAGAVMAFSTYWFAVPFAVGLIGSVATQYALRIVTGSVADTPVPALDEIQLAQRNSARSIGFVAVYVLMFIPYAILIVLGSRDDVPGQLVYGTAVLLITLLVCGIVLPTMLTAWWMNDPDPEDLIVPESASSTPTDTTDTERSQR</sequence>
<feature type="transmembrane region" description="Helical" evidence="2">
    <location>
        <begin position="153"/>
        <end position="178"/>
    </location>
</feature>
<feature type="compositionally biased region" description="Low complexity" evidence="1">
    <location>
        <begin position="189"/>
        <end position="199"/>
    </location>
</feature>
<organism evidence="3 4">
    <name type="scientific">Gordonia insulae</name>
    <dbReference type="NCBI Taxonomy" id="2420509"/>
    <lineage>
        <taxon>Bacteria</taxon>
        <taxon>Bacillati</taxon>
        <taxon>Actinomycetota</taxon>
        <taxon>Actinomycetes</taxon>
        <taxon>Mycobacteriales</taxon>
        <taxon>Gordoniaceae</taxon>
        <taxon>Gordonia</taxon>
    </lineage>
</organism>
<accession>A0A3G8JMD2</accession>
<dbReference type="KEGG" id="gom:D7316_01946"/>
<proteinExistence type="predicted"/>
<keyword evidence="2" id="KW-0472">Membrane</keyword>
<name>A0A3G8JMD2_9ACTN</name>
<feature type="transmembrane region" description="Helical" evidence="2">
    <location>
        <begin position="51"/>
        <end position="76"/>
    </location>
</feature>
<keyword evidence="2" id="KW-1133">Transmembrane helix</keyword>
<gene>
    <name evidence="3" type="ORF">D7316_01946</name>
</gene>
<evidence type="ECO:0000256" key="1">
    <source>
        <dbReference type="SAM" id="MobiDB-lite"/>
    </source>
</evidence>
<evidence type="ECO:0000313" key="4">
    <source>
        <dbReference type="Proteomes" id="UP000271469"/>
    </source>
</evidence>
<evidence type="ECO:0000313" key="3">
    <source>
        <dbReference type="EMBL" id="AZG45350.1"/>
    </source>
</evidence>
<feature type="region of interest" description="Disordered" evidence="1">
    <location>
        <begin position="186"/>
        <end position="207"/>
    </location>
</feature>
<feature type="transmembrane region" description="Helical" evidence="2">
    <location>
        <begin position="122"/>
        <end position="141"/>
    </location>
</feature>
<evidence type="ECO:0000256" key="2">
    <source>
        <dbReference type="SAM" id="Phobius"/>
    </source>
</evidence>
<dbReference type="EMBL" id="CP033972">
    <property type="protein sequence ID" value="AZG45350.1"/>
    <property type="molecule type" value="Genomic_DNA"/>
</dbReference>
<dbReference type="Proteomes" id="UP000271469">
    <property type="component" value="Chromosome"/>
</dbReference>
<dbReference type="RefSeq" id="WP_124708077.1">
    <property type="nucleotide sequence ID" value="NZ_CP033972.1"/>
</dbReference>
<keyword evidence="4" id="KW-1185">Reference proteome</keyword>
<dbReference type="AlphaFoldDB" id="A0A3G8JMD2"/>
<dbReference type="OrthoDB" id="8896802at2"/>
<keyword evidence="2" id="KW-0812">Transmembrane</keyword>
<protein>
    <submittedName>
        <fullName evidence="3">Uncharacterized protein</fullName>
    </submittedName>
</protein>
<reference evidence="3 4" key="1">
    <citation type="submission" date="2018-11" db="EMBL/GenBank/DDBJ databases">
        <title>Gordonia insulae sp. nov., isolated from an island soil.</title>
        <authorList>
            <person name="Kim Y.S."/>
            <person name="Kim S.B."/>
        </authorList>
    </citation>
    <scope>NUCLEOTIDE SEQUENCE [LARGE SCALE GENOMIC DNA]</scope>
    <source>
        <strain evidence="3 4">MMS17-SY073</strain>
    </source>
</reference>